<dbReference type="FunFam" id="2.60.40.1210:FF:000001">
    <property type="entry name" value="Monooxygenase, DBH-like 1, like"/>
    <property type="match status" value="1"/>
</dbReference>
<feature type="domain" description="DOMON" evidence="6">
    <location>
        <begin position="76"/>
        <end position="193"/>
    </location>
</feature>
<dbReference type="GO" id="GO:0030667">
    <property type="term" value="C:secretory granule membrane"/>
    <property type="evidence" value="ECO:0007669"/>
    <property type="project" value="TreeGrafter"/>
</dbReference>
<evidence type="ECO:0000256" key="2">
    <source>
        <dbReference type="ARBA" id="ARBA00010676"/>
    </source>
</evidence>
<proteinExistence type="inferred from homology"/>
<keyword evidence="7" id="KW-0560">Oxidoreductase</keyword>
<organism evidence="7 8">
    <name type="scientific">Popillia japonica</name>
    <name type="common">Japanese beetle</name>
    <dbReference type="NCBI Taxonomy" id="7064"/>
    <lineage>
        <taxon>Eukaryota</taxon>
        <taxon>Metazoa</taxon>
        <taxon>Ecdysozoa</taxon>
        <taxon>Arthropoda</taxon>
        <taxon>Hexapoda</taxon>
        <taxon>Insecta</taxon>
        <taxon>Pterygota</taxon>
        <taxon>Neoptera</taxon>
        <taxon>Endopterygota</taxon>
        <taxon>Coleoptera</taxon>
        <taxon>Polyphaga</taxon>
        <taxon>Scarabaeiformia</taxon>
        <taxon>Scarabaeidae</taxon>
        <taxon>Rutelinae</taxon>
        <taxon>Popillia</taxon>
    </lineage>
</organism>
<sequence>MIINKAFIICVLAFLVRTSNALEDLLEQYVKHAKTKENGANRKLNNFVSVRDRRDESDSNEDLSQWTHWEYLDDEKNILLRWQTRHQEILFRVEARTLGYVGIGFSPNGDMEGADITIGWVDDSGKAILLDCHGVSKNQGSLPVKDEHDNYTLMKGIQNDTHTILEFRRALDTCDTEDFVLSGDTVRVIWALHDKDPRHDFDMIYHGENRGSQSLHLFGPPPVTQNEDLMYLRTWDVTLKNFEVRNTMNTIYWCKVFKAPTLQQKHHIIGFEPIIGKNHTKSVHHMLLHECEINGLENTAVWEQYGKEPH</sequence>
<dbReference type="InterPro" id="IPR008977">
    <property type="entry name" value="PHM/PNGase_F_dom_sf"/>
</dbReference>
<dbReference type="PANTHER" id="PTHR10157">
    <property type="entry name" value="DOPAMINE BETA HYDROXYLASE RELATED"/>
    <property type="match status" value="1"/>
</dbReference>
<dbReference type="InterPro" id="IPR000323">
    <property type="entry name" value="Cu2_ascorb_mOase_N"/>
</dbReference>
<dbReference type="PANTHER" id="PTHR10157:SF23">
    <property type="entry name" value="MOXD1 HOMOLOG 1"/>
    <property type="match status" value="1"/>
</dbReference>
<dbReference type="SUPFAM" id="SSF49742">
    <property type="entry name" value="PHM/PNGase F"/>
    <property type="match status" value="1"/>
</dbReference>
<dbReference type="InterPro" id="IPR005018">
    <property type="entry name" value="DOMON_domain"/>
</dbReference>
<dbReference type="Pfam" id="PF03351">
    <property type="entry name" value="DOMON"/>
    <property type="match status" value="1"/>
</dbReference>
<dbReference type="GO" id="GO:0004500">
    <property type="term" value="F:dopamine beta-monooxygenase activity"/>
    <property type="evidence" value="ECO:0007669"/>
    <property type="project" value="InterPro"/>
</dbReference>
<accession>A0AAW1MHS2</accession>
<dbReference type="GO" id="GO:0006589">
    <property type="term" value="P:octopamine biosynthetic process"/>
    <property type="evidence" value="ECO:0007669"/>
    <property type="project" value="TreeGrafter"/>
</dbReference>
<evidence type="ECO:0000313" key="8">
    <source>
        <dbReference type="Proteomes" id="UP001458880"/>
    </source>
</evidence>
<evidence type="ECO:0000256" key="5">
    <source>
        <dbReference type="SAM" id="SignalP"/>
    </source>
</evidence>
<dbReference type="InterPro" id="IPR045266">
    <property type="entry name" value="DOH_DOMON"/>
</dbReference>
<dbReference type="Proteomes" id="UP001458880">
    <property type="component" value="Unassembled WGS sequence"/>
</dbReference>
<dbReference type="GO" id="GO:0005615">
    <property type="term" value="C:extracellular space"/>
    <property type="evidence" value="ECO:0007669"/>
    <property type="project" value="TreeGrafter"/>
</dbReference>
<dbReference type="AlphaFoldDB" id="A0AAW1MHS2"/>
<dbReference type="Gene3D" id="2.60.120.310">
    <property type="entry name" value="Copper type II, ascorbate-dependent monooxygenase, N-terminal domain"/>
    <property type="match status" value="1"/>
</dbReference>
<dbReference type="InterPro" id="IPR036939">
    <property type="entry name" value="Cu2_ascorb_mOase_N_sf"/>
</dbReference>
<feature type="signal peptide" evidence="5">
    <location>
        <begin position="1"/>
        <end position="21"/>
    </location>
</feature>
<dbReference type="GO" id="GO:0042421">
    <property type="term" value="P:norepinephrine biosynthetic process"/>
    <property type="evidence" value="ECO:0007669"/>
    <property type="project" value="TreeGrafter"/>
</dbReference>
<gene>
    <name evidence="7" type="ORF">QE152_g6616</name>
</gene>
<keyword evidence="8" id="KW-1185">Reference proteome</keyword>
<comment type="similarity">
    <text evidence="2">Belongs to the copper type II ascorbate-dependent monooxygenase family.</text>
</comment>
<evidence type="ECO:0000256" key="3">
    <source>
        <dbReference type="ARBA" id="ARBA00022729"/>
    </source>
</evidence>
<keyword evidence="7" id="KW-0503">Monooxygenase</keyword>
<comment type="caution">
    <text evidence="7">The sequence shown here is derived from an EMBL/GenBank/DDBJ whole genome shotgun (WGS) entry which is preliminary data.</text>
</comment>
<feature type="chain" id="PRO_5044002182" evidence="5">
    <location>
        <begin position="22"/>
        <end position="310"/>
    </location>
</feature>
<name>A0AAW1MHS2_POPJA</name>
<dbReference type="Pfam" id="PF01082">
    <property type="entry name" value="Cu2_monooxygen"/>
    <property type="match status" value="1"/>
</dbReference>
<dbReference type="PROSITE" id="PS50836">
    <property type="entry name" value="DOMON"/>
    <property type="match status" value="1"/>
</dbReference>
<dbReference type="GO" id="GO:0005507">
    <property type="term" value="F:copper ion binding"/>
    <property type="evidence" value="ECO:0007669"/>
    <property type="project" value="InterPro"/>
</dbReference>
<dbReference type="SMART" id="SM00664">
    <property type="entry name" value="DoH"/>
    <property type="match status" value="1"/>
</dbReference>
<keyword evidence="3 5" id="KW-0732">Signal</keyword>
<comment type="subcellular location">
    <subcellularLocation>
        <location evidence="1">Membrane</location>
    </subcellularLocation>
</comment>
<evidence type="ECO:0000256" key="1">
    <source>
        <dbReference type="ARBA" id="ARBA00004370"/>
    </source>
</evidence>
<dbReference type="InterPro" id="IPR000945">
    <property type="entry name" value="DBH-like"/>
</dbReference>
<dbReference type="EMBL" id="JASPKY010000045">
    <property type="protein sequence ID" value="KAK9745804.1"/>
    <property type="molecule type" value="Genomic_DNA"/>
</dbReference>
<evidence type="ECO:0000256" key="4">
    <source>
        <dbReference type="ARBA" id="ARBA00023136"/>
    </source>
</evidence>
<evidence type="ECO:0000259" key="6">
    <source>
        <dbReference type="PROSITE" id="PS50836"/>
    </source>
</evidence>
<dbReference type="Gene3D" id="2.60.40.1210">
    <property type="entry name" value="Cellobiose dehydrogenase, cytochrome domain"/>
    <property type="match status" value="1"/>
</dbReference>
<reference evidence="7 8" key="1">
    <citation type="journal article" date="2024" name="BMC Genomics">
        <title>De novo assembly and annotation of Popillia japonica's genome with initial clues to its potential as an invasive pest.</title>
        <authorList>
            <person name="Cucini C."/>
            <person name="Boschi S."/>
            <person name="Funari R."/>
            <person name="Cardaioli E."/>
            <person name="Iannotti N."/>
            <person name="Marturano G."/>
            <person name="Paoli F."/>
            <person name="Bruttini M."/>
            <person name="Carapelli A."/>
            <person name="Frati F."/>
            <person name="Nardi F."/>
        </authorList>
    </citation>
    <scope>NUCLEOTIDE SEQUENCE [LARGE SCALE GENOMIC DNA]</scope>
    <source>
        <strain evidence="7">DMR45628</strain>
    </source>
</reference>
<dbReference type="SUPFAM" id="SSF49344">
    <property type="entry name" value="CBD9-like"/>
    <property type="match status" value="1"/>
</dbReference>
<keyword evidence="4" id="KW-0472">Membrane</keyword>
<protein>
    <submittedName>
        <fullName evidence="7">Copper type II ascorbate-dependent monooxygenase, N-terminal domain</fullName>
    </submittedName>
</protein>
<evidence type="ECO:0000313" key="7">
    <source>
        <dbReference type="EMBL" id="KAK9745804.1"/>
    </source>
</evidence>
<dbReference type="InterPro" id="IPR028460">
    <property type="entry name" value="Tbh/DBH"/>
</dbReference>
<dbReference type="PRINTS" id="PR00767">
    <property type="entry name" value="DBMONOXGNASE"/>
</dbReference>
<dbReference type="CDD" id="cd09631">
    <property type="entry name" value="DOMON_DOH"/>
    <property type="match status" value="1"/>
</dbReference>
<dbReference type="GO" id="GO:0042420">
    <property type="term" value="P:dopamine catabolic process"/>
    <property type="evidence" value="ECO:0007669"/>
    <property type="project" value="TreeGrafter"/>
</dbReference>